<evidence type="ECO:0000256" key="6">
    <source>
        <dbReference type="ARBA" id="ARBA00023136"/>
    </source>
</evidence>
<evidence type="ECO:0000256" key="4">
    <source>
        <dbReference type="ARBA" id="ARBA00022692"/>
    </source>
</evidence>
<dbReference type="PANTHER" id="PTHR33452:SF1">
    <property type="entry name" value="INNER MEMBRANE PROTEIN YPHA-RELATED"/>
    <property type="match status" value="1"/>
</dbReference>
<protein>
    <submittedName>
        <fullName evidence="8">Membrane protein</fullName>
    </submittedName>
</protein>
<feature type="transmembrane region" description="Helical" evidence="7">
    <location>
        <begin position="88"/>
        <end position="107"/>
    </location>
</feature>
<name>A0AA37V0D7_9BACT</name>
<keyword evidence="4 7" id="KW-0812">Transmembrane</keyword>
<dbReference type="PANTHER" id="PTHR33452">
    <property type="entry name" value="OXIDOREDUCTASE CATD-RELATED"/>
    <property type="match status" value="1"/>
</dbReference>
<gene>
    <name evidence="8" type="ORF">rosag_07780</name>
</gene>
<dbReference type="EMBL" id="BRXS01000001">
    <property type="protein sequence ID" value="GLC24265.1"/>
    <property type="molecule type" value="Genomic_DNA"/>
</dbReference>
<dbReference type="AlphaFoldDB" id="A0AA37V0D7"/>
<comment type="similarity">
    <text evidence="2">Belongs to the DoxX family.</text>
</comment>
<dbReference type="InterPro" id="IPR051907">
    <property type="entry name" value="DoxX-like_oxidoreductase"/>
</dbReference>
<accession>A0AA37V0D7</accession>
<dbReference type="InterPro" id="IPR032808">
    <property type="entry name" value="DoxX"/>
</dbReference>
<sequence>MTTAASALRPAPRIDLGLLVLRVIVGIVFAAHGWQKLFVFGFAGVGGAFAQMGAPLPSVTGPLIGFVELLGGLALVAGLLTRLAAVGLALDMLGAIVLVHAAAGFFAPNGVEFVLTLCAGALTLLLTGAGRYSLDHRIASRSGAR</sequence>
<comment type="subcellular location">
    <subcellularLocation>
        <location evidence="1">Cell membrane</location>
        <topology evidence="1">Multi-pass membrane protein</topology>
    </subcellularLocation>
</comment>
<evidence type="ECO:0000256" key="5">
    <source>
        <dbReference type="ARBA" id="ARBA00022989"/>
    </source>
</evidence>
<dbReference type="GO" id="GO:0005886">
    <property type="term" value="C:plasma membrane"/>
    <property type="evidence" value="ECO:0007669"/>
    <property type="project" value="UniProtKB-SubCell"/>
</dbReference>
<dbReference type="Proteomes" id="UP001161325">
    <property type="component" value="Unassembled WGS sequence"/>
</dbReference>
<dbReference type="Pfam" id="PF07681">
    <property type="entry name" value="DoxX"/>
    <property type="match status" value="1"/>
</dbReference>
<evidence type="ECO:0000256" key="2">
    <source>
        <dbReference type="ARBA" id="ARBA00006679"/>
    </source>
</evidence>
<evidence type="ECO:0000256" key="3">
    <source>
        <dbReference type="ARBA" id="ARBA00022475"/>
    </source>
</evidence>
<feature type="transmembrane region" description="Helical" evidence="7">
    <location>
        <begin position="113"/>
        <end position="134"/>
    </location>
</feature>
<keyword evidence="6 7" id="KW-0472">Membrane</keyword>
<comment type="caution">
    <text evidence="8">The sequence shown here is derived from an EMBL/GenBank/DDBJ whole genome shotgun (WGS) entry which is preliminary data.</text>
</comment>
<dbReference type="RefSeq" id="WP_284348713.1">
    <property type="nucleotide sequence ID" value="NZ_BRXS01000001.1"/>
</dbReference>
<evidence type="ECO:0000256" key="7">
    <source>
        <dbReference type="SAM" id="Phobius"/>
    </source>
</evidence>
<keyword evidence="5 7" id="KW-1133">Transmembrane helix</keyword>
<evidence type="ECO:0000313" key="9">
    <source>
        <dbReference type="Proteomes" id="UP001161325"/>
    </source>
</evidence>
<organism evidence="8 9">
    <name type="scientific">Roseisolibacter agri</name>
    <dbReference type="NCBI Taxonomy" id="2014610"/>
    <lineage>
        <taxon>Bacteria</taxon>
        <taxon>Pseudomonadati</taxon>
        <taxon>Gemmatimonadota</taxon>
        <taxon>Gemmatimonadia</taxon>
        <taxon>Gemmatimonadales</taxon>
        <taxon>Gemmatimonadaceae</taxon>
        <taxon>Roseisolibacter</taxon>
    </lineage>
</organism>
<keyword evidence="9" id="KW-1185">Reference proteome</keyword>
<evidence type="ECO:0000313" key="8">
    <source>
        <dbReference type="EMBL" id="GLC24265.1"/>
    </source>
</evidence>
<proteinExistence type="inferred from homology"/>
<feature type="transmembrane region" description="Helical" evidence="7">
    <location>
        <begin position="62"/>
        <end position="81"/>
    </location>
</feature>
<evidence type="ECO:0000256" key="1">
    <source>
        <dbReference type="ARBA" id="ARBA00004651"/>
    </source>
</evidence>
<reference evidence="8" key="1">
    <citation type="submission" date="2022-08" db="EMBL/GenBank/DDBJ databases">
        <title>Draft genome sequencing of Roseisolibacter agri AW1220.</title>
        <authorList>
            <person name="Tobiishi Y."/>
            <person name="Tonouchi A."/>
        </authorList>
    </citation>
    <scope>NUCLEOTIDE SEQUENCE</scope>
    <source>
        <strain evidence="8">AW1220</strain>
    </source>
</reference>
<keyword evidence="3" id="KW-1003">Cell membrane</keyword>